<dbReference type="EMBL" id="JBHSPT010000070">
    <property type="protein sequence ID" value="MFC6059014.1"/>
    <property type="molecule type" value="Genomic_DNA"/>
</dbReference>
<dbReference type="Proteomes" id="UP001596242">
    <property type="component" value="Unassembled WGS sequence"/>
</dbReference>
<organism evidence="2 3">
    <name type="scientific">Streptomyces pratens</name>
    <dbReference type="NCBI Taxonomy" id="887456"/>
    <lineage>
        <taxon>Bacteria</taxon>
        <taxon>Bacillati</taxon>
        <taxon>Actinomycetota</taxon>
        <taxon>Actinomycetes</taxon>
        <taxon>Kitasatosporales</taxon>
        <taxon>Streptomycetaceae</taxon>
        <taxon>Streptomyces</taxon>
    </lineage>
</organism>
<accession>A0ABW1M5B3</accession>
<feature type="region of interest" description="Disordered" evidence="1">
    <location>
        <begin position="41"/>
        <end position="66"/>
    </location>
</feature>
<evidence type="ECO:0000256" key="1">
    <source>
        <dbReference type="SAM" id="MobiDB-lite"/>
    </source>
</evidence>
<reference evidence="3" key="1">
    <citation type="journal article" date="2019" name="Int. J. Syst. Evol. Microbiol.">
        <title>The Global Catalogue of Microorganisms (GCM) 10K type strain sequencing project: providing services to taxonomists for standard genome sequencing and annotation.</title>
        <authorList>
            <consortium name="The Broad Institute Genomics Platform"/>
            <consortium name="The Broad Institute Genome Sequencing Center for Infectious Disease"/>
            <person name="Wu L."/>
            <person name="Ma J."/>
        </authorList>
    </citation>
    <scope>NUCLEOTIDE SEQUENCE [LARGE SCALE GENOMIC DNA]</scope>
    <source>
        <strain evidence="3">JCM 12763</strain>
    </source>
</reference>
<keyword evidence="3" id="KW-1185">Reference proteome</keyword>
<evidence type="ECO:0000313" key="3">
    <source>
        <dbReference type="Proteomes" id="UP001596242"/>
    </source>
</evidence>
<evidence type="ECO:0000313" key="2">
    <source>
        <dbReference type="EMBL" id="MFC6059014.1"/>
    </source>
</evidence>
<comment type="caution">
    <text evidence="2">The sequence shown here is derived from an EMBL/GenBank/DDBJ whole genome shotgun (WGS) entry which is preliminary data.</text>
</comment>
<dbReference type="RefSeq" id="WP_386402405.1">
    <property type="nucleotide sequence ID" value="NZ_JBHSPT010000070.1"/>
</dbReference>
<protein>
    <submittedName>
        <fullName evidence="2">Uncharacterized protein</fullName>
    </submittedName>
</protein>
<gene>
    <name evidence="2" type="ORF">ACFP50_27455</name>
</gene>
<sequence>MTARRPWREALVRDQQFLPFGLDLLQLLGQLLGKRIQFAAASRDPLQPPHNHTLPRFPAYRPGDGS</sequence>
<proteinExistence type="predicted"/>
<name>A0ABW1M5B3_9ACTN</name>